<keyword evidence="2" id="KW-1185">Reference proteome</keyword>
<proteinExistence type="predicted"/>
<gene>
    <name evidence="1" type="ORF">V6N12_014369</name>
</gene>
<evidence type="ECO:0000313" key="2">
    <source>
        <dbReference type="Proteomes" id="UP001472677"/>
    </source>
</evidence>
<sequence length="81" mass="9093">MVSWGYVFRMSITVSRLIRRWIWSVQTVDSANALLVNGNNVRSHAAADVVSTVATPVVVPPTLPSFRDMIVRQSTHNQRDN</sequence>
<comment type="caution">
    <text evidence="1">The sequence shown here is derived from an EMBL/GenBank/DDBJ whole genome shotgun (WGS) entry which is preliminary data.</text>
</comment>
<evidence type="ECO:0000313" key="1">
    <source>
        <dbReference type="EMBL" id="KAK8541742.1"/>
    </source>
</evidence>
<accession>A0ABR2DJY7</accession>
<organism evidence="1 2">
    <name type="scientific">Hibiscus sabdariffa</name>
    <name type="common">roselle</name>
    <dbReference type="NCBI Taxonomy" id="183260"/>
    <lineage>
        <taxon>Eukaryota</taxon>
        <taxon>Viridiplantae</taxon>
        <taxon>Streptophyta</taxon>
        <taxon>Embryophyta</taxon>
        <taxon>Tracheophyta</taxon>
        <taxon>Spermatophyta</taxon>
        <taxon>Magnoliopsida</taxon>
        <taxon>eudicotyledons</taxon>
        <taxon>Gunneridae</taxon>
        <taxon>Pentapetalae</taxon>
        <taxon>rosids</taxon>
        <taxon>malvids</taxon>
        <taxon>Malvales</taxon>
        <taxon>Malvaceae</taxon>
        <taxon>Malvoideae</taxon>
        <taxon>Hibiscus</taxon>
    </lineage>
</organism>
<dbReference type="EMBL" id="JBBPBM010000024">
    <property type="protein sequence ID" value="KAK8541742.1"/>
    <property type="molecule type" value="Genomic_DNA"/>
</dbReference>
<protein>
    <recommendedName>
        <fullName evidence="3">Secreted protein</fullName>
    </recommendedName>
</protein>
<name>A0ABR2DJY7_9ROSI</name>
<dbReference type="Proteomes" id="UP001472677">
    <property type="component" value="Unassembled WGS sequence"/>
</dbReference>
<evidence type="ECO:0008006" key="3">
    <source>
        <dbReference type="Google" id="ProtNLM"/>
    </source>
</evidence>
<reference evidence="1 2" key="1">
    <citation type="journal article" date="2024" name="G3 (Bethesda)">
        <title>Genome assembly of Hibiscus sabdariffa L. provides insights into metabolisms of medicinal natural products.</title>
        <authorList>
            <person name="Kim T."/>
        </authorList>
    </citation>
    <scope>NUCLEOTIDE SEQUENCE [LARGE SCALE GENOMIC DNA]</scope>
    <source>
        <strain evidence="1">TK-2024</strain>
        <tissue evidence="1">Old leaves</tissue>
    </source>
</reference>